<dbReference type="EMBL" id="FR824120">
    <property type="protein sequence ID" value="CCA19643.1"/>
    <property type="molecule type" value="Genomic_DNA"/>
</dbReference>
<keyword evidence="3 6" id="KW-1133">Transmembrane helix</keyword>
<feature type="transmembrane region" description="Helical" evidence="6">
    <location>
        <begin position="224"/>
        <end position="257"/>
    </location>
</feature>
<dbReference type="SUPFAM" id="SSF103481">
    <property type="entry name" value="Multidrug resistance efflux transporter EmrE"/>
    <property type="match status" value="2"/>
</dbReference>
<feature type="transmembrane region" description="Helical" evidence="6">
    <location>
        <begin position="194"/>
        <end position="212"/>
    </location>
</feature>
<feature type="transmembrane region" description="Helical" evidence="6">
    <location>
        <begin position="165"/>
        <end position="182"/>
    </location>
</feature>
<proteinExistence type="predicted"/>
<dbReference type="InterPro" id="IPR050186">
    <property type="entry name" value="TPT_transporter"/>
</dbReference>
<evidence type="ECO:0000256" key="5">
    <source>
        <dbReference type="SAM" id="MobiDB-lite"/>
    </source>
</evidence>
<reference evidence="8" key="2">
    <citation type="submission" date="2011-02" db="EMBL/GenBank/DDBJ databases">
        <authorList>
            <person name="MacLean D."/>
        </authorList>
    </citation>
    <scope>NUCLEOTIDE SEQUENCE</scope>
</reference>
<feature type="transmembrane region" description="Helical" evidence="6">
    <location>
        <begin position="94"/>
        <end position="113"/>
    </location>
</feature>
<sequence>MGLVQNISDHISKKHDTTDSDEKFPGASSPCAITATPTNCRTSTASLTSLGFYIQEEQNIEENPLLSSDVVKADSGSDQSELSRHQSGTAKTTYVAPSFVIFWLSIWFVQNVGVTFWNKKALTAIRLPVTLTFVHMICNSIGAFIFVHVYRGIPRKPLNKSQQWLMVNFSLIFVSNIIFGNWSLGLVSISFNQIMRALVPSVVVGLSIMILGKTYSYRRKAALLPVACGVYLACTGDNSCTFLGFLITLTAILFAGLKAVLSSKFLTGDLKLHPVDLILHQAPLSAFWCLLVIQLTGEKTILYERWNELPALSVWYIVTGIISFILNVTSFYANQVTSPVTLCVCGNVKQVFVITLSLVLSNESISIQKLTGIGIVTLGGAIYAYISTKEMAQSNSRLIK</sequence>
<organism evidence="8">
    <name type="scientific">Albugo laibachii Nc14</name>
    <dbReference type="NCBI Taxonomy" id="890382"/>
    <lineage>
        <taxon>Eukaryota</taxon>
        <taxon>Sar</taxon>
        <taxon>Stramenopiles</taxon>
        <taxon>Oomycota</taxon>
        <taxon>Peronosporomycetes</taxon>
        <taxon>Albuginales</taxon>
        <taxon>Albuginaceae</taxon>
        <taxon>Albugo</taxon>
    </lineage>
</organism>
<dbReference type="EMBL" id="FR824224">
    <property type="protein sequence ID" value="CCA23075.1"/>
    <property type="molecule type" value="Genomic_DNA"/>
</dbReference>
<gene>
    <name evidence="8" type="primary">AlNc14C75G5061</name>
    <name evidence="9" type="synonym">AlNc14C179G8179</name>
    <name evidence="8" type="ORF">ALNC14_057860</name>
    <name evidence="9" type="ORF">ALNC14_092180</name>
</gene>
<feature type="transmembrane region" description="Helical" evidence="6">
    <location>
        <begin position="133"/>
        <end position="153"/>
    </location>
</feature>
<name>F0WEL1_9STRA</name>
<evidence type="ECO:0000313" key="8">
    <source>
        <dbReference type="EMBL" id="CCA19643.1"/>
    </source>
</evidence>
<dbReference type="PANTHER" id="PTHR11132">
    <property type="entry name" value="SOLUTE CARRIER FAMILY 35"/>
    <property type="match status" value="1"/>
</dbReference>
<dbReference type="HOGENOM" id="CLU_033641_0_0_1"/>
<evidence type="ECO:0000259" key="7">
    <source>
        <dbReference type="Pfam" id="PF03151"/>
    </source>
</evidence>
<feature type="transmembrane region" description="Helical" evidence="6">
    <location>
        <begin position="309"/>
        <end position="333"/>
    </location>
</feature>
<accession>F0WEL1</accession>
<dbReference type="InterPro" id="IPR037185">
    <property type="entry name" value="EmrE-like"/>
</dbReference>
<dbReference type="AlphaFoldDB" id="F0WEL1"/>
<reference evidence="8" key="1">
    <citation type="journal article" date="2011" name="PLoS Biol.">
        <title>Gene gain and loss during evolution of obligate parasitism in the white rust pathogen of Arabidopsis thaliana.</title>
        <authorList>
            <person name="Kemen E."/>
            <person name="Gardiner A."/>
            <person name="Schultz-Larsen T."/>
            <person name="Kemen A.C."/>
            <person name="Balmuth A.L."/>
            <person name="Robert-Seilaniantz A."/>
            <person name="Bailey K."/>
            <person name="Holub E."/>
            <person name="Studholme D.J."/>
            <person name="Maclean D."/>
            <person name="Jones J.D."/>
        </authorList>
    </citation>
    <scope>NUCLEOTIDE SEQUENCE</scope>
</reference>
<dbReference type="Pfam" id="PF03151">
    <property type="entry name" value="TPT"/>
    <property type="match status" value="1"/>
</dbReference>
<evidence type="ECO:0000256" key="4">
    <source>
        <dbReference type="ARBA" id="ARBA00023136"/>
    </source>
</evidence>
<keyword evidence="2 6" id="KW-0812">Transmembrane</keyword>
<dbReference type="GO" id="GO:0016020">
    <property type="term" value="C:membrane"/>
    <property type="evidence" value="ECO:0007669"/>
    <property type="project" value="UniProtKB-SubCell"/>
</dbReference>
<dbReference type="InterPro" id="IPR004853">
    <property type="entry name" value="Sugar_P_trans_dom"/>
</dbReference>
<evidence type="ECO:0000313" key="9">
    <source>
        <dbReference type="EMBL" id="CCA23075.1"/>
    </source>
</evidence>
<evidence type="ECO:0000256" key="2">
    <source>
        <dbReference type="ARBA" id="ARBA00022692"/>
    </source>
</evidence>
<evidence type="ECO:0000256" key="1">
    <source>
        <dbReference type="ARBA" id="ARBA00004141"/>
    </source>
</evidence>
<protein>
    <submittedName>
        <fullName evidence="8">Drug/Metabolite Transporter (DMT) Superfamily putat</fullName>
    </submittedName>
</protein>
<feature type="region of interest" description="Disordered" evidence="5">
    <location>
        <begin position="8"/>
        <end position="29"/>
    </location>
</feature>
<feature type="transmembrane region" description="Helical" evidence="6">
    <location>
        <begin position="367"/>
        <end position="386"/>
    </location>
</feature>
<feature type="domain" description="Sugar phosphate transporter" evidence="7">
    <location>
        <begin position="103"/>
        <end position="383"/>
    </location>
</feature>
<evidence type="ECO:0000256" key="3">
    <source>
        <dbReference type="ARBA" id="ARBA00022989"/>
    </source>
</evidence>
<keyword evidence="4 6" id="KW-0472">Membrane</keyword>
<comment type="subcellular location">
    <subcellularLocation>
        <location evidence="1">Membrane</location>
        <topology evidence="1">Multi-pass membrane protein</topology>
    </subcellularLocation>
</comment>
<feature type="compositionally biased region" description="Basic and acidic residues" evidence="5">
    <location>
        <begin position="10"/>
        <end position="24"/>
    </location>
</feature>
<feature type="transmembrane region" description="Helical" evidence="6">
    <location>
        <begin position="277"/>
        <end position="297"/>
    </location>
</feature>
<evidence type="ECO:0000256" key="6">
    <source>
        <dbReference type="SAM" id="Phobius"/>
    </source>
</evidence>